<comment type="caution">
    <text evidence="9">The sequence shown here is derived from an EMBL/GenBank/DDBJ whole genome shotgun (WGS) entry which is preliminary data.</text>
</comment>
<evidence type="ECO:0000259" key="8">
    <source>
        <dbReference type="PROSITE" id="PS51462"/>
    </source>
</evidence>
<evidence type="ECO:0000256" key="3">
    <source>
        <dbReference type="ARBA" id="ARBA00022723"/>
    </source>
</evidence>
<feature type="transmembrane region" description="Helical" evidence="6">
    <location>
        <begin position="215"/>
        <end position="237"/>
    </location>
</feature>
<dbReference type="Gene3D" id="3.90.79.10">
    <property type="entry name" value="Nucleoside Triphosphate Pyrophosphohydrolase"/>
    <property type="match status" value="1"/>
</dbReference>
<feature type="domain" description="Nudix hydrolase" evidence="8">
    <location>
        <begin position="30"/>
        <end position="185"/>
    </location>
</feature>
<dbReference type="SUPFAM" id="SSF48317">
    <property type="entry name" value="Acid phosphatase/Vanadium-dependent haloperoxidase"/>
    <property type="match status" value="1"/>
</dbReference>
<comment type="similarity">
    <text evidence="2">Belongs to the Nudix hydrolase family.</text>
</comment>
<feature type="transmembrane region" description="Helical" evidence="6">
    <location>
        <begin position="395"/>
        <end position="413"/>
    </location>
</feature>
<dbReference type="PANTHER" id="PTHR43758">
    <property type="entry name" value="7,8-DIHYDRO-8-OXOGUANINE TRIPHOSPHATASE"/>
    <property type="match status" value="1"/>
</dbReference>
<keyword evidence="3" id="KW-0479">Metal-binding</keyword>
<dbReference type="InterPro" id="IPR036938">
    <property type="entry name" value="PAP2/HPO_sf"/>
</dbReference>
<dbReference type="InterPro" id="IPR000086">
    <property type="entry name" value="NUDIX_hydrolase_dom"/>
</dbReference>
<name>A0ABW7IXL4_9VIBR</name>
<feature type="chain" id="PRO_5047267376" evidence="7">
    <location>
        <begin position="20"/>
        <end position="482"/>
    </location>
</feature>
<evidence type="ECO:0000313" key="10">
    <source>
        <dbReference type="Proteomes" id="UP001607151"/>
    </source>
</evidence>
<keyword evidence="7" id="KW-0732">Signal</keyword>
<dbReference type="CDD" id="cd02883">
    <property type="entry name" value="NUDIX_Hydrolase"/>
    <property type="match status" value="1"/>
</dbReference>
<dbReference type="Proteomes" id="UP001607151">
    <property type="component" value="Unassembled WGS sequence"/>
</dbReference>
<organism evidence="9 10">
    <name type="scientific">Vibrio rumoiensis</name>
    <dbReference type="NCBI Taxonomy" id="76258"/>
    <lineage>
        <taxon>Bacteria</taxon>
        <taxon>Pseudomonadati</taxon>
        <taxon>Pseudomonadota</taxon>
        <taxon>Gammaproteobacteria</taxon>
        <taxon>Vibrionales</taxon>
        <taxon>Vibrionaceae</taxon>
        <taxon>Vibrio</taxon>
    </lineage>
</organism>
<accession>A0ABW7IXL4</accession>
<feature type="transmembrane region" description="Helical" evidence="6">
    <location>
        <begin position="453"/>
        <end position="471"/>
    </location>
</feature>
<dbReference type="InterPro" id="IPR000326">
    <property type="entry name" value="PAP2/HPO"/>
</dbReference>
<evidence type="ECO:0000256" key="2">
    <source>
        <dbReference type="ARBA" id="ARBA00005582"/>
    </source>
</evidence>
<feature type="transmembrane region" description="Helical" evidence="6">
    <location>
        <begin position="244"/>
        <end position="262"/>
    </location>
</feature>
<evidence type="ECO:0000256" key="1">
    <source>
        <dbReference type="ARBA" id="ARBA00001946"/>
    </source>
</evidence>
<protein>
    <submittedName>
        <fullName evidence="9">NUDIX domain-containing protein</fullName>
    </submittedName>
</protein>
<dbReference type="InterPro" id="IPR020084">
    <property type="entry name" value="NUDIX_hydrolase_CS"/>
</dbReference>
<dbReference type="EMBL" id="JBIHSN010000003">
    <property type="protein sequence ID" value="MFH0266405.1"/>
    <property type="molecule type" value="Genomic_DNA"/>
</dbReference>
<dbReference type="Gene3D" id="1.20.144.10">
    <property type="entry name" value="Phosphatidic acid phosphatase type 2/haloperoxidase"/>
    <property type="match status" value="1"/>
</dbReference>
<reference evidence="9 10" key="1">
    <citation type="submission" date="2024-10" db="EMBL/GenBank/DDBJ databases">
        <authorList>
            <person name="Yibar A."/>
            <person name="Saticioglu I.B."/>
            <person name="Duman M."/>
            <person name="Ajmi N."/>
            <person name="Gurler F."/>
            <person name="Ay H."/>
            <person name="Onuk E."/>
            <person name="Guler S."/>
            <person name="Romalde J.L."/>
        </authorList>
    </citation>
    <scope>NUCLEOTIDE SEQUENCE [LARGE SCALE GENOMIC DNA]</scope>
    <source>
        <strain evidence="9 10">14-MA-B</strain>
    </source>
</reference>
<sequence length="482" mass="54152">MNKYLFLLLFFIAPLMVSAAQQPVPESISSNIKGALCYIQSDDQVVFVKEVFTQKLSLPGGTIDLNEAANKAAERETWEETGLIVTAKEILTQTETAVVFHCEPASGVIAFTARNHHGFHVLPAWFAPDFGIETKQVLLGYADMIKPQEYRYPAQYHQQVLNHDVPNAPIQYIDSAISAAPLMHQFELPVIEKIQSTISLLPKWISAFIFDVLKVFNSTASIFGVLFLMPIMIYYFGGKPSLQMAYVGIVTVTITLLIQLGLKFPRPFIYLPPLQLTDILGFSTPSIRTALSIVLIGYLFHIWKKMYEYESIWRCLVLLIGVTLIQGLSSIMLGEQFISDVLFGYVIGLLILWHYIRLDDKQSVAAKLIMLQPALWWGSLGGLLILAYSLHSIQLANLAGITFAFVISLPSLIKVPHLTLPYLIVKMVATCLITYVIFITQQHWLTYITQSSISGYFAQCGFWFVLTYIVIKISCIGSYPKK</sequence>
<evidence type="ECO:0000256" key="7">
    <source>
        <dbReference type="SAM" id="SignalP"/>
    </source>
</evidence>
<dbReference type="Pfam" id="PF01569">
    <property type="entry name" value="PAP2"/>
    <property type="match status" value="1"/>
</dbReference>
<gene>
    <name evidence="9" type="ORF">ACGRQ9_13215</name>
</gene>
<proteinExistence type="inferred from homology"/>
<feature type="transmembrane region" description="Helical" evidence="6">
    <location>
        <begin position="368"/>
        <end position="389"/>
    </location>
</feature>
<evidence type="ECO:0000256" key="6">
    <source>
        <dbReference type="SAM" id="Phobius"/>
    </source>
</evidence>
<feature type="transmembrane region" description="Helical" evidence="6">
    <location>
        <begin position="282"/>
        <end position="300"/>
    </location>
</feature>
<keyword evidence="10" id="KW-1185">Reference proteome</keyword>
<feature type="transmembrane region" description="Helical" evidence="6">
    <location>
        <begin position="420"/>
        <end position="441"/>
    </location>
</feature>
<keyword evidence="4" id="KW-0378">Hydrolase</keyword>
<dbReference type="Pfam" id="PF00293">
    <property type="entry name" value="NUDIX"/>
    <property type="match status" value="1"/>
</dbReference>
<evidence type="ECO:0000313" key="9">
    <source>
        <dbReference type="EMBL" id="MFH0266405.1"/>
    </source>
</evidence>
<keyword evidence="6" id="KW-0812">Transmembrane</keyword>
<evidence type="ECO:0000256" key="5">
    <source>
        <dbReference type="ARBA" id="ARBA00022842"/>
    </source>
</evidence>
<evidence type="ECO:0000256" key="4">
    <source>
        <dbReference type="ARBA" id="ARBA00022801"/>
    </source>
</evidence>
<comment type="cofactor">
    <cofactor evidence="1">
        <name>Mg(2+)</name>
        <dbReference type="ChEBI" id="CHEBI:18420"/>
    </cofactor>
</comment>
<dbReference type="SUPFAM" id="SSF55811">
    <property type="entry name" value="Nudix"/>
    <property type="match status" value="1"/>
</dbReference>
<keyword evidence="6" id="KW-0472">Membrane</keyword>
<feature type="transmembrane region" description="Helical" evidence="6">
    <location>
        <begin position="337"/>
        <end position="356"/>
    </location>
</feature>
<feature type="signal peptide" evidence="7">
    <location>
        <begin position="1"/>
        <end position="19"/>
    </location>
</feature>
<dbReference type="RefSeq" id="WP_394608196.1">
    <property type="nucleotide sequence ID" value="NZ_JBIHSJ010000004.1"/>
</dbReference>
<dbReference type="InterPro" id="IPR015797">
    <property type="entry name" value="NUDIX_hydrolase-like_dom_sf"/>
</dbReference>
<dbReference type="PROSITE" id="PS51462">
    <property type="entry name" value="NUDIX"/>
    <property type="match status" value="1"/>
</dbReference>
<keyword evidence="6" id="KW-1133">Transmembrane helix</keyword>
<dbReference type="PANTHER" id="PTHR43758:SF8">
    <property type="entry name" value="8-OXO-DGTP DIPHOSPHATASE YTKD-RELATED"/>
    <property type="match status" value="1"/>
</dbReference>
<keyword evidence="5" id="KW-0460">Magnesium</keyword>
<feature type="transmembrane region" description="Helical" evidence="6">
    <location>
        <begin position="312"/>
        <end position="331"/>
    </location>
</feature>
<dbReference type="PROSITE" id="PS00893">
    <property type="entry name" value="NUDIX_BOX"/>
    <property type="match status" value="1"/>
</dbReference>